<keyword evidence="11" id="KW-1185">Reference proteome</keyword>
<evidence type="ECO:0000256" key="1">
    <source>
        <dbReference type="ARBA" id="ARBA00004651"/>
    </source>
</evidence>
<feature type="transmembrane region" description="Helical" evidence="8">
    <location>
        <begin position="230"/>
        <end position="251"/>
    </location>
</feature>
<feature type="domain" description="Membrane transport protein MMPL" evidence="9">
    <location>
        <begin position="505"/>
        <end position="721"/>
    </location>
</feature>
<feature type="transmembrane region" description="Helical" evidence="8">
    <location>
        <begin position="279"/>
        <end position="301"/>
    </location>
</feature>
<dbReference type="SUPFAM" id="SSF82866">
    <property type="entry name" value="Multidrug efflux transporter AcrB transmembrane domain"/>
    <property type="match status" value="2"/>
</dbReference>
<feature type="transmembrane region" description="Helical" evidence="8">
    <location>
        <begin position="368"/>
        <end position="391"/>
    </location>
</feature>
<evidence type="ECO:0000256" key="5">
    <source>
        <dbReference type="ARBA" id="ARBA00022989"/>
    </source>
</evidence>
<dbReference type="InterPro" id="IPR004869">
    <property type="entry name" value="MMPL_dom"/>
</dbReference>
<dbReference type="InterPro" id="IPR050545">
    <property type="entry name" value="Mycobact_MmpL"/>
</dbReference>
<name>A0AAC9N0P4_9PSEU</name>
<sequence length="793" mass="83617">MFRLLTRLATARPRLLLFCTLLFLVDAMILGGGVVDRLRGEGLSDPASESAQAEELLQEHFPGTQSNFIVLVEADREVNDRQIAREGTEVVTRLAAEDSVSDVNSYWTGAAEDMRSPDGRYALIVAHIEGTPEDARDVYDTIAPEYQGVEGELTLRVGGELAIQAEMETTIGEDLLRAELIALPVVFILLVLVFGSAVAALLPLVVGIVSILGTNAALSIIAGFTDVSVFAQNLTTALGLGLAIDYALLMVRRHRDELGKGRTPHEAVVRTLNTAGRTVAFSALVIGVSLASMVIFPQYFLRSFAYAGIPVVLLAALSALIVLPALLLVLGKRIDALDLRRLFRRGAPTGPAVAAPEQGRWYRMTTAVIGRAPVFVIGSVVFLLALGVPFLNAEFGTADHRQLPDSAGPRVVSEVLESQFDSSVTGTIHIAAQDAEPEDLADYATRLSTLDNVDEVLTPVGVFAGGEQTQQPTIIDSLQQDGDVSLIGVVPVPEVENISPETMALVRAIHDTQASFETGVAGQVATLVDSQAAIGERLVIAAAIILAVTLVLLFLLTGGILVSLLAVVSNALSLAAMFGAVVWVFGQGNLSGLFGFEVTGYIDTFLPVLMFCLAFGLSMDYGVFLLARIKEEYDRTGDHRGSIALGVQRTGGIITAAAIILAVVLIAVGSSRITNSMMLGWGAALAVLVDATVVRCLLFPAALSLAGPRAWWAPAPLRRLQRRFALHEGGPDEDVDPPPPPPTGSAGTSEVSPAIDSVDRRAAAPPDPVGALTSNTSGGSATDSTPSKGTTES</sequence>
<feature type="region of interest" description="Disordered" evidence="7">
    <location>
        <begin position="728"/>
        <end position="793"/>
    </location>
</feature>
<reference evidence="11" key="1">
    <citation type="submission" date="2016-03" db="EMBL/GenBank/DDBJ databases">
        <title>Complete genome sequence of the type strain Actinoalloteichus hymeniacidonis DSM 45092.</title>
        <authorList>
            <person name="Schaffert L."/>
            <person name="Albersmeier A."/>
            <person name="Winkler A."/>
            <person name="Kalinowski J."/>
            <person name="Zotchev S."/>
            <person name="Ruckert C."/>
        </authorList>
    </citation>
    <scope>NUCLEOTIDE SEQUENCE [LARGE SCALE GENOMIC DNA]</scope>
    <source>
        <strain evidence="11">HPA177(T) (DSM 45092(T))</strain>
    </source>
</reference>
<evidence type="ECO:0000256" key="3">
    <source>
        <dbReference type="ARBA" id="ARBA00022475"/>
    </source>
</evidence>
<dbReference type="RefSeq" id="WP_069852291.1">
    <property type="nucleotide sequence ID" value="NZ_CP014859.1"/>
</dbReference>
<evidence type="ECO:0000313" key="10">
    <source>
        <dbReference type="EMBL" id="AOS65610.1"/>
    </source>
</evidence>
<feature type="transmembrane region" description="Helical" evidence="8">
    <location>
        <begin position="175"/>
        <end position="194"/>
    </location>
</feature>
<evidence type="ECO:0000256" key="8">
    <source>
        <dbReference type="SAM" id="Phobius"/>
    </source>
</evidence>
<dbReference type="GO" id="GO:0005886">
    <property type="term" value="C:plasma membrane"/>
    <property type="evidence" value="ECO:0007669"/>
    <property type="project" value="UniProtKB-SubCell"/>
</dbReference>
<accession>A0AAC9N0P4</accession>
<protein>
    <submittedName>
        <fullName evidence="10">RND superfamily drug exporter</fullName>
    </submittedName>
</protein>
<feature type="transmembrane region" description="Helical" evidence="8">
    <location>
        <begin position="538"/>
        <end position="557"/>
    </location>
</feature>
<evidence type="ECO:0000256" key="7">
    <source>
        <dbReference type="SAM" id="MobiDB-lite"/>
    </source>
</evidence>
<gene>
    <name evidence="10" type="ORF">TL08_24160</name>
</gene>
<evidence type="ECO:0000256" key="2">
    <source>
        <dbReference type="ARBA" id="ARBA00010157"/>
    </source>
</evidence>
<comment type="subcellular location">
    <subcellularLocation>
        <location evidence="1">Cell membrane</location>
        <topology evidence="1">Multi-pass membrane protein</topology>
    </subcellularLocation>
</comment>
<comment type="similarity">
    <text evidence="2">Belongs to the resistance-nodulation-cell division (RND) (TC 2.A.6) family. MmpL subfamily.</text>
</comment>
<organism evidence="10 11">
    <name type="scientific">Actinoalloteichus hymeniacidonis</name>
    <dbReference type="NCBI Taxonomy" id="340345"/>
    <lineage>
        <taxon>Bacteria</taxon>
        <taxon>Bacillati</taxon>
        <taxon>Actinomycetota</taxon>
        <taxon>Actinomycetes</taxon>
        <taxon>Pseudonocardiales</taxon>
        <taxon>Pseudonocardiaceae</taxon>
        <taxon>Actinoalloteichus</taxon>
    </lineage>
</organism>
<evidence type="ECO:0000313" key="11">
    <source>
        <dbReference type="Proteomes" id="UP000095210"/>
    </source>
</evidence>
<feature type="transmembrane region" description="Helical" evidence="8">
    <location>
        <begin position="605"/>
        <end position="629"/>
    </location>
</feature>
<dbReference type="PANTHER" id="PTHR33406:SF11">
    <property type="entry name" value="MEMBRANE PROTEIN SCO6666-RELATED"/>
    <property type="match status" value="1"/>
</dbReference>
<dbReference type="PANTHER" id="PTHR33406">
    <property type="entry name" value="MEMBRANE PROTEIN MJ1562-RELATED"/>
    <property type="match status" value="1"/>
</dbReference>
<dbReference type="KEGG" id="ahm:TL08_24160"/>
<feature type="compositionally biased region" description="Polar residues" evidence="7">
    <location>
        <begin position="772"/>
        <end position="793"/>
    </location>
</feature>
<evidence type="ECO:0000256" key="6">
    <source>
        <dbReference type="ARBA" id="ARBA00023136"/>
    </source>
</evidence>
<feature type="domain" description="Membrane transport protein MMPL" evidence="9">
    <location>
        <begin position="43"/>
        <end position="374"/>
    </location>
</feature>
<proteinExistence type="inferred from homology"/>
<dbReference type="Gene3D" id="1.20.1640.10">
    <property type="entry name" value="Multidrug efflux transporter AcrB transmembrane domain"/>
    <property type="match status" value="2"/>
</dbReference>
<feature type="transmembrane region" description="Helical" evidence="8">
    <location>
        <begin position="650"/>
        <end position="669"/>
    </location>
</feature>
<evidence type="ECO:0000256" key="4">
    <source>
        <dbReference type="ARBA" id="ARBA00022692"/>
    </source>
</evidence>
<keyword evidence="4 8" id="KW-0812">Transmembrane</keyword>
<evidence type="ECO:0000259" key="9">
    <source>
        <dbReference type="Pfam" id="PF03176"/>
    </source>
</evidence>
<keyword evidence="5 8" id="KW-1133">Transmembrane helix</keyword>
<feature type="transmembrane region" description="Helical" evidence="8">
    <location>
        <begin position="564"/>
        <end position="585"/>
    </location>
</feature>
<feature type="transmembrane region" description="Helical" evidence="8">
    <location>
        <begin position="201"/>
        <end position="224"/>
    </location>
</feature>
<dbReference type="Proteomes" id="UP000095210">
    <property type="component" value="Chromosome"/>
</dbReference>
<feature type="transmembrane region" description="Helical" evidence="8">
    <location>
        <begin position="681"/>
        <end position="703"/>
    </location>
</feature>
<dbReference type="AlphaFoldDB" id="A0AAC9N0P4"/>
<keyword evidence="3" id="KW-1003">Cell membrane</keyword>
<feature type="transmembrane region" description="Helical" evidence="8">
    <location>
        <begin position="307"/>
        <end position="331"/>
    </location>
</feature>
<dbReference type="Pfam" id="PF03176">
    <property type="entry name" value="MMPL"/>
    <property type="match status" value="2"/>
</dbReference>
<dbReference type="EMBL" id="CP014859">
    <property type="protein sequence ID" value="AOS65610.1"/>
    <property type="molecule type" value="Genomic_DNA"/>
</dbReference>
<keyword evidence="6 8" id="KW-0472">Membrane</keyword>